<feature type="transmembrane region" description="Helical" evidence="1">
    <location>
        <begin position="90"/>
        <end position="111"/>
    </location>
</feature>
<protein>
    <submittedName>
        <fullName evidence="2">Uncharacterized protein</fullName>
    </submittedName>
</protein>
<feature type="non-terminal residue" evidence="2">
    <location>
        <position position="164"/>
    </location>
</feature>
<comment type="caution">
    <text evidence="2">The sequence shown here is derived from an EMBL/GenBank/DDBJ whole genome shotgun (WGS) entry which is preliminary data.</text>
</comment>
<proteinExistence type="predicted"/>
<evidence type="ECO:0000313" key="2">
    <source>
        <dbReference type="EMBL" id="CAL4254470.1"/>
    </source>
</evidence>
<organism evidence="2 3">
    <name type="scientific">Meganyctiphanes norvegica</name>
    <name type="common">Northern krill</name>
    <name type="synonym">Thysanopoda norvegica</name>
    <dbReference type="NCBI Taxonomy" id="48144"/>
    <lineage>
        <taxon>Eukaryota</taxon>
        <taxon>Metazoa</taxon>
        <taxon>Ecdysozoa</taxon>
        <taxon>Arthropoda</taxon>
        <taxon>Crustacea</taxon>
        <taxon>Multicrustacea</taxon>
        <taxon>Malacostraca</taxon>
        <taxon>Eumalacostraca</taxon>
        <taxon>Eucarida</taxon>
        <taxon>Euphausiacea</taxon>
        <taxon>Euphausiidae</taxon>
        <taxon>Meganyctiphanes</taxon>
    </lineage>
</organism>
<keyword evidence="1" id="KW-0812">Transmembrane</keyword>
<dbReference type="AlphaFoldDB" id="A0AAV2SUS1"/>
<evidence type="ECO:0000313" key="3">
    <source>
        <dbReference type="Proteomes" id="UP001497623"/>
    </source>
</evidence>
<keyword evidence="1" id="KW-1133">Transmembrane helix</keyword>
<feature type="non-terminal residue" evidence="2">
    <location>
        <position position="1"/>
    </location>
</feature>
<accession>A0AAV2SUS1</accession>
<keyword evidence="1" id="KW-0472">Membrane</keyword>
<dbReference type="EMBL" id="CAXKWB010183352">
    <property type="protein sequence ID" value="CAL4254470.1"/>
    <property type="molecule type" value="Genomic_DNA"/>
</dbReference>
<gene>
    <name evidence="2" type="ORF">MNOR_LOCUS41964</name>
</gene>
<dbReference type="Proteomes" id="UP001497623">
    <property type="component" value="Unassembled WGS sequence"/>
</dbReference>
<keyword evidence="3" id="KW-1185">Reference proteome</keyword>
<sequence length="164" mass="18476">NLVLHDKTRVFFKNSILQHPGLNNYTPSHSYNVLSWRRLLASHRSSVWNKSSITSTKNLTYSWKTLSTQPPQTSKLVATLKVFVKTSLKFIFGSVLLVAGAGGLLIAKIAFIDDDIEPVISEGPPAPKHITHITKDWLEYILTQYEDKKMSGAKVEVKDFHVDI</sequence>
<reference evidence="2 3" key="1">
    <citation type="submission" date="2024-05" db="EMBL/GenBank/DDBJ databases">
        <authorList>
            <person name="Wallberg A."/>
        </authorList>
    </citation>
    <scope>NUCLEOTIDE SEQUENCE [LARGE SCALE GENOMIC DNA]</scope>
</reference>
<evidence type="ECO:0000256" key="1">
    <source>
        <dbReference type="SAM" id="Phobius"/>
    </source>
</evidence>
<name>A0AAV2SUS1_MEGNR</name>